<evidence type="ECO:0000256" key="2">
    <source>
        <dbReference type="SAM" id="SignalP"/>
    </source>
</evidence>
<gene>
    <name evidence="3" type="ORF">AMJ44_01410</name>
</gene>
<protein>
    <recommendedName>
        <fullName evidence="5">VWFA domain-containing protein</fullName>
    </recommendedName>
</protein>
<dbReference type="AlphaFoldDB" id="A0A0S7Y5J6"/>
<evidence type="ECO:0000313" key="4">
    <source>
        <dbReference type="Proteomes" id="UP000051861"/>
    </source>
</evidence>
<dbReference type="Proteomes" id="UP000051861">
    <property type="component" value="Unassembled WGS sequence"/>
</dbReference>
<keyword evidence="1" id="KW-0812">Transmembrane</keyword>
<proteinExistence type="predicted"/>
<feature type="transmembrane region" description="Helical" evidence="1">
    <location>
        <begin position="485"/>
        <end position="507"/>
    </location>
</feature>
<keyword evidence="1" id="KW-1133">Transmembrane helix</keyword>
<sequence>MNKHMFYMLPLLFAFHLNTTQALSQTETQKDQCQKNVMVYFDASHSMIEDVGGEAIMQFMLRFMKEAANNKELLKNGDLLILKKFVEKSYPFHEIGGQFEVNDTNRLESVERIDDCLYSYEDIKIRAEHNNYINLLEDIRQQILSTPPRGQIMNYVVIFSDFLYDPPYGRDQLIKHKTDLETQLFQYRDFFDNYKYRLVLIYKKNPIIVKKGIDVFDAFNRVKYSKSIISPENIAQLIEDLKKEIIQPIRAVHPNCEEIRAGKMEIESITGADNDAITLASRSFGPEGTTIFKPLSSNTVDVKLNGTPSFREIIGNGYNNKTYEISYSIETNWGTTQDSIQLPLKDEDFIENFGVEIEDMVFVDHIFKAFDRLFIKLKFDGNLFDRAKLTISPEMENFTFFPIEPILPINFSTDEKLSDRNQIVVYKAKQNGDFSLPTLRRGEKNLSLKWSLAHEDKTIDLNFKGTPHSNHTLNKKIESNHYRSYIFLEIILFSLLIIISIVIRIYFNQKRGKQINAINRR</sequence>
<dbReference type="EMBL" id="LIZX01000010">
    <property type="protein sequence ID" value="KPJ69968.1"/>
    <property type="molecule type" value="Genomic_DNA"/>
</dbReference>
<feature type="chain" id="PRO_5006640406" description="VWFA domain-containing protein" evidence="2">
    <location>
        <begin position="25"/>
        <end position="521"/>
    </location>
</feature>
<name>A0A0S7Y5J6_UNCSA</name>
<comment type="caution">
    <text evidence="3">The sequence shown here is derived from an EMBL/GenBank/DDBJ whole genome shotgun (WGS) entry which is preliminary data.</text>
</comment>
<evidence type="ECO:0000313" key="3">
    <source>
        <dbReference type="EMBL" id="KPJ69968.1"/>
    </source>
</evidence>
<accession>A0A0S7Y5J6</accession>
<evidence type="ECO:0000256" key="1">
    <source>
        <dbReference type="SAM" id="Phobius"/>
    </source>
</evidence>
<feature type="signal peptide" evidence="2">
    <location>
        <begin position="1"/>
        <end position="24"/>
    </location>
</feature>
<keyword evidence="2" id="KW-0732">Signal</keyword>
<reference evidence="3 4" key="1">
    <citation type="journal article" date="2015" name="Microbiome">
        <title>Genomic resolution of linkages in carbon, nitrogen, and sulfur cycling among widespread estuary sediment bacteria.</title>
        <authorList>
            <person name="Baker B.J."/>
            <person name="Lazar C.S."/>
            <person name="Teske A.P."/>
            <person name="Dick G.J."/>
        </authorList>
    </citation>
    <scope>NUCLEOTIDE SEQUENCE [LARGE SCALE GENOMIC DNA]</scope>
    <source>
        <strain evidence="3">DG_54_3</strain>
    </source>
</reference>
<keyword evidence="1" id="KW-0472">Membrane</keyword>
<evidence type="ECO:0008006" key="5">
    <source>
        <dbReference type="Google" id="ProtNLM"/>
    </source>
</evidence>
<organism evidence="3 4">
    <name type="scientific">candidate division WOR-1 bacterium DG_54_3</name>
    <dbReference type="NCBI Taxonomy" id="1703775"/>
    <lineage>
        <taxon>Bacteria</taxon>
        <taxon>Bacillati</taxon>
        <taxon>Saganbacteria</taxon>
    </lineage>
</organism>